<accession>A0A8S0FGM4</accession>
<feature type="region of interest" description="Disordered" evidence="1">
    <location>
        <begin position="17"/>
        <end position="36"/>
    </location>
</feature>
<evidence type="ECO:0000256" key="2">
    <source>
        <dbReference type="SAM" id="Phobius"/>
    </source>
</evidence>
<sequence>MMTVSLADFEMQRAYPGDSLSVEGKPDYDDNEKKAGKAEEKTIEYSILQQLLYKEKKSVLPYSRLERISDVSACQIAMMTASLLFILASTATGLLFLFPDYIREKLSLSPELSQFLLELPVLARFGSAGIFLFTALFFALKKLAPYRGI</sequence>
<feature type="transmembrane region" description="Helical" evidence="2">
    <location>
        <begin position="76"/>
        <end position="99"/>
    </location>
</feature>
<dbReference type="InterPro" id="IPR048428">
    <property type="entry name" value="YobI-NTPase"/>
</dbReference>
<feature type="domain" description="YobI-like P-loop NTPase" evidence="3">
    <location>
        <begin position="2"/>
        <end position="139"/>
    </location>
</feature>
<dbReference type="EMBL" id="AP022360">
    <property type="protein sequence ID" value="BBU78703.1"/>
    <property type="molecule type" value="Genomic_DNA"/>
</dbReference>
<feature type="compositionally biased region" description="Basic and acidic residues" evidence="1">
    <location>
        <begin position="24"/>
        <end position="36"/>
    </location>
</feature>
<gene>
    <name evidence="4" type="ORF">EIMP300_01030</name>
</gene>
<feature type="transmembrane region" description="Helical" evidence="2">
    <location>
        <begin position="119"/>
        <end position="140"/>
    </location>
</feature>
<evidence type="ECO:0000259" key="3">
    <source>
        <dbReference type="Pfam" id="PF20693"/>
    </source>
</evidence>
<dbReference type="Proteomes" id="UP000467488">
    <property type="component" value="Chromosome"/>
</dbReference>
<organism evidence="4 5">
    <name type="scientific">Escherichia coli</name>
    <dbReference type="NCBI Taxonomy" id="562"/>
    <lineage>
        <taxon>Bacteria</taxon>
        <taxon>Pseudomonadati</taxon>
        <taxon>Pseudomonadota</taxon>
        <taxon>Gammaproteobacteria</taxon>
        <taxon>Enterobacterales</taxon>
        <taxon>Enterobacteriaceae</taxon>
        <taxon>Escherichia</taxon>
    </lineage>
</organism>
<keyword evidence="2" id="KW-0472">Membrane</keyword>
<dbReference type="Pfam" id="PF20693">
    <property type="entry name" value="YobI-ATPase"/>
    <property type="match status" value="1"/>
</dbReference>
<keyword evidence="2" id="KW-1133">Transmembrane helix</keyword>
<evidence type="ECO:0000256" key="1">
    <source>
        <dbReference type="SAM" id="MobiDB-lite"/>
    </source>
</evidence>
<evidence type="ECO:0000313" key="5">
    <source>
        <dbReference type="Proteomes" id="UP000467488"/>
    </source>
</evidence>
<protein>
    <recommendedName>
        <fullName evidence="3">YobI-like P-loop NTPase domain-containing protein</fullName>
    </recommendedName>
</protein>
<evidence type="ECO:0000313" key="4">
    <source>
        <dbReference type="EMBL" id="BBU78703.1"/>
    </source>
</evidence>
<keyword evidence="2" id="KW-0812">Transmembrane</keyword>
<dbReference type="AlphaFoldDB" id="A0A8S0FGM4"/>
<name>A0A8S0FGM4_ECOLX</name>
<proteinExistence type="predicted"/>
<reference evidence="4 5" key="1">
    <citation type="submission" date="2020-01" db="EMBL/GenBank/DDBJ databases">
        <title>Dynamics of blaIMP-6 dissemination in carbapenem resistant Enterobacteriacea isolated from regional surveillance in Osaka, Japan.</title>
        <authorList>
            <person name="Abe R."/>
            <person name="Akeda Y."/>
            <person name="Sugawara Y."/>
            <person name="Yamamoto N."/>
            <person name="Tomono K."/>
            <person name="Takeuchi D."/>
            <person name="Kawahara R."/>
            <person name="Hamada S."/>
        </authorList>
    </citation>
    <scope>NUCLEOTIDE SEQUENCE [LARGE SCALE GENOMIC DNA]</scope>
    <source>
        <strain evidence="4 5">E300</strain>
    </source>
</reference>